<reference evidence="2" key="1">
    <citation type="journal article" date="2017" name="Nature">
        <title>The sunflower genome provides insights into oil metabolism, flowering and Asterid evolution.</title>
        <authorList>
            <person name="Badouin H."/>
            <person name="Gouzy J."/>
            <person name="Grassa C.J."/>
            <person name="Murat F."/>
            <person name="Staton S.E."/>
            <person name="Cottret L."/>
            <person name="Lelandais-Briere C."/>
            <person name="Owens G.L."/>
            <person name="Carrere S."/>
            <person name="Mayjonade B."/>
            <person name="Legrand L."/>
            <person name="Gill N."/>
            <person name="Kane N.C."/>
            <person name="Bowers J.E."/>
            <person name="Hubner S."/>
            <person name="Bellec A."/>
            <person name="Berard A."/>
            <person name="Berges H."/>
            <person name="Blanchet N."/>
            <person name="Boniface M.C."/>
            <person name="Brunel D."/>
            <person name="Catrice O."/>
            <person name="Chaidir N."/>
            <person name="Claudel C."/>
            <person name="Donnadieu C."/>
            <person name="Faraut T."/>
            <person name="Fievet G."/>
            <person name="Helmstetter N."/>
            <person name="King M."/>
            <person name="Knapp S.J."/>
            <person name="Lai Z."/>
            <person name="Le Paslier M.C."/>
            <person name="Lippi Y."/>
            <person name="Lorenzon L."/>
            <person name="Mandel J.R."/>
            <person name="Marage G."/>
            <person name="Marchand G."/>
            <person name="Marquand E."/>
            <person name="Bret-Mestries E."/>
            <person name="Morien E."/>
            <person name="Nambeesan S."/>
            <person name="Nguyen T."/>
            <person name="Pegot-Espagnet P."/>
            <person name="Pouilly N."/>
            <person name="Raftis F."/>
            <person name="Sallet E."/>
            <person name="Schiex T."/>
            <person name="Thomas J."/>
            <person name="Vandecasteele C."/>
            <person name="Vares D."/>
            <person name="Vear F."/>
            <person name="Vautrin S."/>
            <person name="Crespi M."/>
            <person name="Mangin B."/>
            <person name="Burke J.M."/>
            <person name="Salse J."/>
            <person name="Munos S."/>
            <person name="Vincourt P."/>
            <person name="Rieseberg L.H."/>
            <person name="Langlade N.B."/>
        </authorList>
    </citation>
    <scope>NUCLEOTIDE SEQUENCE</scope>
    <source>
        <tissue evidence="2">Leaves</tissue>
    </source>
</reference>
<dbReference type="EMBL" id="MNCJ02000326">
    <property type="protein sequence ID" value="KAF5781147.1"/>
    <property type="molecule type" value="Genomic_DNA"/>
</dbReference>
<dbReference type="Gramene" id="mRNA:HanXRQr2_Chr11g0480101">
    <property type="protein sequence ID" value="mRNA:HanXRQr2_Chr11g0480101"/>
    <property type="gene ID" value="HanXRQr2_Chr11g0480101"/>
</dbReference>
<dbReference type="Proteomes" id="UP000215914">
    <property type="component" value="Unassembled WGS sequence"/>
</dbReference>
<organism evidence="2 3">
    <name type="scientific">Helianthus annuus</name>
    <name type="common">Common sunflower</name>
    <dbReference type="NCBI Taxonomy" id="4232"/>
    <lineage>
        <taxon>Eukaryota</taxon>
        <taxon>Viridiplantae</taxon>
        <taxon>Streptophyta</taxon>
        <taxon>Embryophyta</taxon>
        <taxon>Tracheophyta</taxon>
        <taxon>Spermatophyta</taxon>
        <taxon>Magnoliopsida</taxon>
        <taxon>eudicotyledons</taxon>
        <taxon>Gunneridae</taxon>
        <taxon>Pentapetalae</taxon>
        <taxon>asterids</taxon>
        <taxon>campanulids</taxon>
        <taxon>Asterales</taxon>
        <taxon>Asteraceae</taxon>
        <taxon>Asteroideae</taxon>
        <taxon>Heliantheae alliance</taxon>
        <taxon>Heliantheae</taxon>
        <taxon>Helianthus</taxon>
    </lineage>
</organism>
<dbReference type="AlphaFoldDB" id="A0A9K3MZ52"/>
<comment type="caution">
    <text evidence="2">The sequence shown here is derived from an EMBL/GenBank/DDBJ whole genome shotgun (WGS) entry which is preliminary data.</text>
</comment>
<accession>A0A9K3MZ52</accession>
<evidence type="ECO:0000313" key="3">
    <source>
        <dbReference type="Proteomes" id="UP000215914"/>
    </source>
</evidence>
<sequence length="71" mass="7660">MPPTRHALNPAPATNHTCHPPLKRHPHLGHDTSIADRSCSSLSKITARFQELGSNQCSSPLSQGFCNAKVC</sequence>
<feature type="region of interest" description="Disordered" evidence="1">
    <location>
        <begin position="1"/>
        <end position="31"/>
    </location>
</feature>
<proteinExistence type="predicted"/>
<protein>
    <submittedName>
        <fullName evidence="2">Uncharacterized protein</fullName>
    </submittedName>
</protein>
<gene>
    <name evidence="2" type="ORF">HanXRQr2_Chr11g0480101</name>
</gene>
<evidence type="ECO:0000256" key="1">
    <source>
        <dbReference type="SAM" id="MobiDB-lite"/>
    </source>
</evidence>
<keyword evidence="3" id="KW-1185">Reference proteome</keyword>
<name>A0A9K3MZ52_HELAN</name>
<evidence type="ECO:0000313" key="2">
    <source>
        <dbReference type="EMBL" id="KAF5781147.1"/>
    </source>
</evidence>
<reference evidence="2" key="2">
    <citation type="submission" date="2020-06" db="EMBL/GenBank/DDBJ databases">
        <title>Helianthus annuus Genome sequencing and assembly Release 2.</title>
        <authorList>
            <person name="Gouzy J."/>
            <person name="Langlade N."/>
            <person name="Munos S."/>
        </authorList>
    </citation>
    <scope>NUCLEOTIDE SEQUENCE</scope>
    <source>
        <tissue evidence="2">Leaves</tissue>
    </source>
</reference>